<comment type="caution">
    <text evidence="1">The sequence shown here is derived from an EMBL/GenBank/DDBJ whole genome shotgun (WGS) entry which is preliminary data.</text>
</comment>
<sequence>MGRQPQPHIRDELLERCTDHAIESGLPTRLDPLVKSTGVSARMLLYHFGTRDDLFLAILRRARQRQLVTFGDLLRVRPNEPYARTLARAWATMTDGEGKPYLRMFSQLRVNAELSLWPDFQRSATLDWLEPLEIGLLSIGRPQTATLALAVIRGLLMDIDATGDTTRANRAFADFLALLTPPETAQAEST</sequence>
<dbReference type="SUPFAM" id="SSF46689">
    <property type="entry name" value="Homeodomain-like"/>
    <property type="match status" value="1"/>
</dbReference>
<reference evidence="1 2" key="1">
    <citation type="submission" date="2019-03" db="EMBL/GenBank/DDBJ databases">
        <title>Genomics of glacier-inhabiting Cryobacterium strains.</title>
        <authorList>
            <person name="Liu Q."/>
            <person name="Xin Y.-H."/>
        </authorList>
    </citation>
    <scope>NUCLEOTIDE SEQUENCE [LARGE SCALE GENOMIC DNA]</scope>
    <source>
        <strain evidence="1 2">MDB2-B</strain>
    </source>
</reference>
<organism evidence="1 2">
    <name type="scientific">Cryobacterium algoricola</name>
    <dbReference type="NCBI Taxonomy" id="1259183"/>
    <lineage>
        <taxon>Bacteria</taxon>
        <taxon>Bacillati</taxon>
        <taxon>Actinomycetota</taxon>
        <taxon>Actinomycetes</taxon>
        <taxon>Micrococcales</taxon>
        <taxon>Microbacteriaceae</taxon>
        <taxon>Cryobacterium</taxon>
    </lineage>
</organism>
<dbReference type="Proteomes" id="UP000297608">
    <property type="component" value="Unassembled WGS sequence"/>
</dbReference>
<proteinExistence type="predicted"/>
<keyword evidence="2" id="KW-1185">Reference proteome</keyword>
<dbReference type="EMBL" id="SOFG01000023">
    <property type="protein sequence ID" value="TFB84033.1"/>
    <property type="molecule type" value="Genomic_DNA"/>
</dbReference>
<accession>A0ABY2IBB2</accession>
<name>A0ABY2IBB2_9MICO</name>
<dbReference type="Gene3D" id="1.10.357.10">
    <property type="entry name" value="Tetracycline Repressor, domain 2"/>
    <property type="match status" value="1"/>
</dbReference>
<evidence type="ECO:0000313" key="1">
    <source>
        <dbReference type="EMBL" id="TFB84033.1"/>
    </source>
</evidence>
<dbReference type="InterPro" id="IPR009057">
    <property type="entry name" value="Homeodomain-like_sf"/>
</dbReference>
<gene>
    <name evidence="1" type="ORF">E3O44_16190</name>
</gene>
<protein>
    <submittedName>
        <fullName evidence="1">TetR/AcrR family transcriptional regulator</fullName>
    </submittedName>
</protein>
<evidence type="ECO:0000313" key="2">
    <source>
        <dbReference type="Proteomes" id="UP000297608"/>
    </source>
</evidence>